<organism evidence="2">
    <name type="scientific">Riptortus pedestris</name>
    <name type="common">Bean bug</name>
    <dbReference type="NCBI Taxonomy" id="329032"/>
    <lineage>
        <taxon>Eukaryota</taxon>
        <taxon>Metazoa</taxon>
        <taxon>Ecdysozoa</taxon>
        <taxon>Arthropoda</taxon>
        <taxon>Hexapoda</taxon>
        <taxon>Insecta</taxon>
        <taxon>Pterygota</taxon>
        <taxon>Neoptera</taxon>
        <taxon>Paraneoptera</taxon>
        <taxon>Hemiptera</taxon>
        <taxon>Heteroptera</taxon>
        <taxon>Panheteroptera</taxon>
        <taxon>Pentatomomorpha</taxon>
        <taxon>Coreoidea</taxon>
        <taxon>Alydidae</taxon>
        <taxon>Riptortus</taxon>
    </lineage>
</organism>
<reference evidence="2" key="1">
    <citation type="journal article" date="2013" name="PLoS ONE">
        <title>Gene expression in gut symbiotic organ of stinkbug affected by extracellular bacterial symbiont.</title>
        <authorList>
            <person name="Futahashi R."/>
            <person name="Tanaka K."/>
            <person name="Tanahashi M."/>
            <person name="Nikoh N."/>
            <person name="Kikuchi Y."/>
            <person name="Lee B.L."/>
            <person name="Fukatsu T."/>
        </authorList>
    </citation>
    <scope>NUCLEOTIDE SEQUENCE</scope>
    <source>
        <tissue evidence="2">Midgut</tissue>
    </source>
</reference>
<evidence type="ECO:0000313" key="2">
    <source>
        <dbReference type="EMBL" id="BAN21360.1"/>
    </source>
</evidence>
<dbReference type="AlphaFoldDB" id="R4WKL0"/>
<protein>
    <submittedName>
        <fullName evidence="2">Cysteine rich secreted protein</fullName>
    </submittedName>
</protein>
<feature type="chain" id="PRO_5004372535" evidence="1">
    <location>
        <begin position="20"/>
        <end position="72"/>
    </location>
</feature>
<dbReference type="EMBL" id="AK418145">
    <property type="protein sequence ID" value="BAN21360.1"/>
    <property type="molecule type" value="mRNA"/>
</dbReference>
<proteinExistence type="evidence at transcript level"/>
<accession>R4WKL0</accession>
<name>R4WKL0_RIPPE</name>
<feature type="signal peptide" evidence="1">
    <location>
        <begin position="1"/>
        <end position="19"/>
    </location>
</feature>
<keyword evidence="1" id="KW-0732">Signal</keyword>
<sequence length="72" mass="7906">MLKVVLALTLALCVGFVAAEKDSHIPIECSHGWICRDGFRCCGPTHCCPYHLHCAFTPNGSPICRKYPDSSK</sequence>
<evidence type="ECO:0000256" key="1">
    <source>
        <dbReference type="SAM" id="SignalP"/>
    </source>
</evidence>